<dbReference type="InterPro" id="IPR019554">
    <property type="entry name" value="Soluble_ligand-bd"/>
</dbReference>
<evidence type="ECO:0000313" key="5">
    <source>
        <dbReference type="EMBL" id="MDT0593768.1"/>
    </source>
</evidence>
<dbReference type="PANTHER" id="PTHR33619:SF3">
    <property type="entry name" value="POLYSACCHARIDE EXPORT PROTEIN GFCE-RELATED"/>
    <property type="match status" value="1"/>
</dbReference>
<dbReference type="InterPro" id="IPR049712">
    <property type="entry name" value="Poly_export"/>
</dbReference>
<feature type="chain" id="PRO_5045292014" evidence="2">
    <location>
        <begin position="28"/>
        <end position="255"/>
    </location>
</feature>
<keyword evidence="6" id="KW-1185">Reference proteome</keyword>
<feature type="domain" description="Polysaccharide export protein N-terminal" evidence="3">
    <location>
        <begin position="54"/>
        <end position="123"/>
    </location>
</feature>
<feature type="domain" description="Soluble ligand binding" evidence="4">
    <location>
        <begin position="132"/>
        <end position="182"/>
    </location>
</feature>
<name>A0ABU2ZNY7_9ALTE</name>
<dbReference type="RefSeq" id="WP_311367269.1">
    <property type="nucleotide sequence ID" value="NZ_JAVRHX010000001.1"/>
</dbReference>
<dbReference type="PANTHER" id="PTHR33619">
    <property type="entry name" value="POLYSACCHARIDE EXPORT PROTEIN GFCE-RELATED"/>
    <property type="match status" value="1"/>
</dbReference>
<accession>A0ABU2ZNY7</accession>
<evidence type="ECO:0000256" key="1">
    <source>
        <dbReference type="ARBA" id="ARBA00022729"/>
    </source>
</evidence>
<dbReference type="Pfam" id="PF10531">
    <property type="entry name" value="SLBB"/>
    <property type="match status" value="1"/>
</dbReference>
<comment type="caution">
    <text evidence="5">The sequence shown here is derived from an EMBL/GenBank/DDBJ whole genome shotgun (WGS) entry which is preliminary data.</text>
</comment>
<dbReference type="Gene3D" id="3.30.1950.10">
    <property type="entry name" value="wza like domain"/>
    <property type="match status" value="1"/>
</dbReference>
<dbReference type="Pfam" id="PF02563">
    <property type="entry name" value="Poly_export"/>
    <property type="match status" value="1"/>
</dbReference>
<proteinExistence type="predicted"/>
<evidence type="ECO:0000313" key="6">
    <source>
        <dbReference type="Proteomes" id="UP001253545"/>
    </source>
</evidence>
<feature type="signal peptide" evidence="2">
    <location>
        <begin position="1"/>
        <end position="27"/>
    </location>
</feature>
<evidence type="ECO:0000256" key="2">
    <source>
        <dbReference type="SAM" id="SignalP"/>
    </source>
</evidence>
<dbReference type="Proteomes" id="UP001253545">
    <property type="component" value="Unassembled WGS sequence"/>
</dbReference>
<dbReference type="PROSITE" id="PS51257">
    <property type="entry name" value="PROKAR_LIPOPROTEIN"/>
    <property type="match status" value="1"/>
</dbReference>
<evidence type="ECO:0000259" key="4">
    <source>
        <dbReference type="Pfam" id="PF10531"/>
    </source>
</evidence>
<evidence type="ECO:0000259" key="3">
    <source>
        <dbReference type="Pfam" id="PF02563"/>
    </source>
</evidence>
<dbReference type="InterPro" id="IPR003715">
    <property type="entry name" value="Poly_export_N"/>
</dbReference>
<dbReference type="EMBL" id="JAVRHX010000001">
    <property type="protein sequence ID" value="MDT0593768.1"/>
    <property type="molecule type" value="Genomic_DNA"/>
</dbReference>
<organism evidence="5 6">
    <name type="scientific">Glaciecola petra</name>
    <dbReference type="NCBI Taxonomy" id="3075602"/>
    <lineage>
        <taxon>Bacteria</taxon>
        <taxon>Pseudomonadati</taxon>
        <taxon>Pseudomonadota</taxon>
        <taxon>Gammaproteobacteria</taxon>
        <taxon>Alteromonadales</taxon>
        <taxon>Alteromonadaceae</taxon>
        <taxon>Glaciecola</taxon>
    </lineage>
</organism>
<sequence>MYQKFSTTLIKRFIMMGICIICGVVLSACTTSKTVDEELLAPPEIIKAKGRYKKEYIIVPGDSFEVSIWQVPELSRVVTVRPDGYISLPTESQIPASGKTFSELEKDLTLRFSSRLKDPKITLLAQKIRENMVYVIGDVNIPRAIPLHQASTVMEAVTIAGGPKRSGGPDDISIIRLGDDGVLRAIPIMSSEEGQPSAYLSMTLAQLQPDDIIFVPETGRSEVLRFLDDFIGRPLQYINIIGNTVLSYRILDENF</sequence>
<reference evidence="5 6" key="1">
    <citation type="submission" date="2023-09" db="EMBL/GenBank/DDBJ databases">
        <authorList>
            <person name="Rey-Velasco X."/>
        </authorList>
    </citation>
    <scope>NUCLEOTIDE SEQUENCE [LARGE SCALE GENOMIC DNA]</scope>
    <source>
        <strain evidence="5 6">P117</strain>
    </source>
</reference>
<protein>
    <submittedName>
        <fullName evidence="5">Polysaccharide biosynthesis/export family protein</fullName>
    </submittedName>
</protein>
<keyword evidence="1 2" id="KW-0732">Signal</keyword>
<dbReference type="Gene3D" id="3.10.560.10">
    <property type="entry name" value="Outer membrane lipoprotein wza domain like"/>
    <property type="match status" value="1"/>
</dbReference>
<gene>
    <name evidence="5" type="ORF">RM552_02780</name>
</gene>